<comment type="caution">
    <text evidence="2">The sequence shown here is derived from an EMBL/GenBank/DDBJ whole genome shotgun (WGS) entry which is preliminary data.</text>
</comment>
<evidence type="ECO:0000313" key="3">
    <source>
        <dbReference type="Proteomes" id="UP000663880"/>
    </source>
</evidence>
<gene>
    <name evidence="2" type="ORF">PMACD_LOCUS11094</name>
</gene>
<dbReference type="AlphaFoldDB" id="A0A821V1M7"/>
<reference evidence="2" key="1">
    <citation type="submission" date="2021-02" db="EMBL/GenBank/DDBJ databases">
        <authorList>
            <person name="Steward A R."/>
        </authorList>
    </citation>
    <scope>NUCLEOTIDE SEQUENCE</scope>
</reference>
<dbReference type="Proteomes" id="UP000663880">
    <property type="component" value="Unassembled WGS sequence"/>
</dbReference>
<feature type="signal peptide" evidence="1">
    <location>
        <begin position="1"/>
        <end position="21"/>
    </location>
</feature>
<evidence type="ECO:0000256" key="1">
    <source>
        <dbReference type="SAM" id="SignalP"/>
    </source>
</evidence>
<proteinExistence type="predicted"/>
<keyword evidence="3" id="KW-1185">Reference proteome</keyword>
<sequence>MTCGFAHVHSIILTIIHIAKTNQSSPEGYTRYPFPNKITVYRSLRQPKANNGNMQYAPLLLNPPENNHDYTATTKYDENTKNYEEDISHLEPRYDEDFRPKKPPSFVPGYNLDLQRILEKESRTEQNVKVKNHLPHIQEYNIDKERASIPFKSNNIQHNVISMQKDRPDMKYKEEGRLNRNNIKESDKRYPKNLLDLESKGIQPYLVVKTPRLHLNVARAYNFAFIPHKALPHINELLLRKIPSQHEKNFHKTFLASHSNKNNCHSPQPY</sequence>
<dbReference type="EMBL" id="CAJOBZ010000035">
    <property type="protein sequence ID" value="CAF4898652.1"/>
    <property type="molecule type" value="Genomic_DNA"/>
</dbReference>
<protein>
    <submittedName>
        <fullName evidence="2">Uncharacterized protein</fullName>
    </submittedName>
</protein>
<feature type="chain" id="PRO_5032822377" evidence="1">
    <location>
        <begin position="22"/>
        <end position="270"/>
    </location>
</feature>
<name>A0A821V1M7_9NEOP</name>
<evidence type="ECO:0000313" key="2">
    <source>
        <dbReference type="EMBL" id="CAF4898652.1"/>
    </source>
</evidence>
<organism evidence="2 3">
    <name type="scientific">Pieris macdunnoughi</name>
    <dbReference type="NCBI Taxonomy" id="345717"/>
    <lineage>
        <taxon>Eukaryota</taxon>
        <taxon>Metazoa</taxon>
        <taxon>Ecdysozoa</taxon>
        <taxon>Arthropoda</taxon>
        <taxon>Hexapoda</taxon>
        <taxon>Insecta</taxon>
        <taxon>Pterygota</taxon>
        <taxon>Neoptera</taxon>
        <taxon>Endopterygota</taxon>
        <taxon>Lepidoptera</taxon>
        <taxon>Glossata</taxon>
        <taxon>Ditrysia</taxon>
        <taxon>Papilionoidea</taxon>
        <taxon>Pieridae</taxon>
        <taxon>Pierinae</taxon>
        <taxon>Pieris</taxon>
    </lineage>
</organism>
<keyword evidence="1" id="KW-0732">Signal</keyword>
<accession>A0A821V1M7</accession>
<dbReference type="OrthoDB" id="6899488at2759"/>